<protein>
    <submittedName>
        <fullName evidence="2">Uncharacterized protein</fullName>
    </submittedName>
</protein>
<name>A0A5C2S6M4_9APHY</name>
<evidence type="ECO:0000313" key="2">
    <source>
        <dbReference type="EMBL" id="RPD58694.1"/>
    </source>
</evidence>
<dbReference type="AlphaFoldDB" id="A0A5C2S6M4"/>
<sequence>MSWNVARVSSMLVDERFLCCRGDPDPDDNNIVVATDATQPPAPPPIADVNTIIVISNNESKSQESQPGLLRLHAKMGDLGYTVLSSDINQWSRGTGKITVKSVGRVLCRMTPGDKDVECSQSELSGGILTGTGDKHTKRGKSTWGRYTPSSNDQEVEMGTSGRESHEKGIKAVRVEDKRVEKHIVKGR</sequence>
<gene>
    <name evidence="2" type="ORF">L227DRAFT_564734</name>
</gene>
<evidence type="ECO:0000313" key="3">
    <source>
        <dbReference type="Proteomes" id="UP000313359"/>
    </source>
</evidence>
<feature type="region of interest" description="Disordered" evidence="1">
    <location>
        <begin position="129"/>
        <end position="170"/>
    </location>
</feature>
<dbReference type="EMBL" id="ML122274">
    <property type="protein sequence ID" value="RPD58694.1"/>
    <property type="molecule type" value="Genomic_DNA"/>
</dbReference>
<reference evidence="2" key="1">
    <citation type="journal article" date="2018" name="Genome Biol. Evol.">
        <title>Genomics and development of Lentinus tigrinus, a white-rot wood-decaying mushroom with dimorphic fruiting bodies.</title>
        <authorList>
            <person name="Wu B."/>
            <person name="Xu Z."/>
            <person name="Knudson A."/>
            <person name="Carlson A."/>
            <person name="Chen N."/>
            <person name="Kovaka S."/>
            <person name="LaButti K."/>
            <person name="Lipzen A."/>
            <person name="Pennachio C."/>
            <person name="Riley R."/>
            <person name="Schakwitz W."/>
            <person name="Umezawa K."/>
            <person name="Ohm R.A."/>
            <person name="Grigoriev I.V."/>
            <person name="Nagy L.G."/>
            <person name="Gibbons J."/>
            <person name="Hibbett D."/>
        </authorList>
    </citation>
    <scope>NUCLEOTIDE SEQUENCE [LARGE SCALE GENOMIC DNA]</scope>
    <source>
        <strain evidence="2">ALCF2SS1-6</strain>
    </source>
</reference>
<dbReference type="Proteomes" id="UP000313359">
    <property type="component" value="Unassembled WGS sequence"/>
</dbReference>
<keyword evidence="3" id="KW-1185">Reference proteome</keyword>
<organism evidence="2 3">
    <name type="scientific">Lentinus tigrinus ALCF2SS1-6</name>
    <dbReference type="NCBI Taxonomy" id="1328759"/>
    <lineage>
        <taxon>Eukaryota</taxon>
        <taxon>Fungi</taxon>
        <taxon>Dikarya</taxon>
        <taxon>Basidiomycota</taxon>
        <taxon>Agaricomycotina</taxon>
        <taxon>Agaricomycetes</taxon>
        <taxon>Polyporales</taxon>
        <taxon>Polyporaceae</taxon>
        <taxon>Lentinus</taxon>
    </lineage>
</organism>
<proteinExistence type="predicted"/>
<accession>A0A5C2S6M4</accession>
<evidence type="ECO:0000256" key="1">
    <source>
        <dbReference type="SAM" id="MobiDB-lite"/>
    </source>
</evidence>